<dbReference type="SUPFAM" id="SSF47413">
    <property type="entry name" value="lambda repressor-like DNA-binding domains"/>
    <property type="match status" value="1"/>
</dbReference>
<dbReference type="GO" id="GO:0003700">
    <property type="term" value="F:DNA-binding transcription factor activity"/>
    <property type="evidence" value="ECO:0007669"/>
    <property type="project" value="TreeGrafter"/>
</dbReference>
<protein>
    <submittedName>
        <fullName evidence="3">HTH-type transcriptional regulator SinR</fullName>
    </submittedName>
</protein>
<dbReference type="Pfam" id="PF07883">
    <property type="entry name" value="Cupin_2"/>
    <property type="match status" value="1"/>
</dbReference>
<dbReference type="Proteomes" id="UP000266089">
    <property type="component" value="Unassembled WGS sequence"/>
</dbReference>
<dbReference type="PANTHER" id="PTHR46797:SF1">
    <property type="entry name" value="METHYLPHOSPHONATE SYNTHASE"/>
    <property type="match status" value="1"/>
</dbReference>
<dbReference type="SUPFAM" id="SSF51182">
    <property type="entry name" value="RmlC-like cupins"/>
    <property type="match status" value="1"/>
</dbReference>
<sequence>MPRSDPPPSVPIGPWLRAARLAKGLTLEQVAQRSGLDKSFISRLERNATAASVASLLKVCAALDIQPGALFDPPSTNLVRSEEAPSANFGGWGVRDFILSRGLRGELMLLRTEIEPGGHGGKEPYSFPTDTDVVTVLEGSLEFTVGETCYTLYPGDSLTFSGKEPHTWRNPGKSRAVVLWVLSPAP</sequence>
<reference evidence="3 4" key="1">
    <citation type="submission" date="2018-08" db="EMBL/GenBank/DDBJ databases">
        <title>Meiothermus cateniformans JCM 15151 genome sequencing project.</title>
        <authorList>
            <person name="Da Costa M.S."/>
            <person name="Albuquerque L."/>
            <person name="Raposo P."/>
            <person name="Froufe H.J.C."/>
            <person name="Barroso C.S."/>
            <person name="Egas C."/>
        </authorList>
    </citation>
    <scope>NUCLEOTIDE SEQUENCE [LARGE SCALE GENOMIC DNA]</scope>
    <source>
        <strain evidence="3 4">JCM 15151</strain>
    </source>
</reference>
<evidence type="ECO:0000259" key="2">
    <source>
        <dbReference type="PROSITE" id="PS50943"/>
    </source>
</evidence>
<accession>A0A399DV73</accession>
<proteinExistence type="predicted"/>
<dbReference type="InterPro" id="IPR014710">
    <property type="entry name" value="RmlC-like_jellyroll"/>
</dbReference>
<feature type="domain" description="HTH cro/C1-type" evidence="2">
    <location>
        <begin position="16"/>
        <end position="70"/>
    </location>
</feature>
<dbReference type="InterPro" id="IPR001387">
    <property type="entry name" value="Cro/C1-type_HTH"/>
</dbReference>
<dbReference type="GO" id="GO:0005829">
    <property type="term" value="C:cytosol"/>
    <property type="evidence" value="ECO:0007669"/>
    <property type="project" value="TreeGrafter"/>
</dbReference>
<dbReference type="InterPro" id="IPR010982">
    <property type="entry name" value="Lambda_DNA-bd_dom_sf"/>
</dbReference>
<dbReference type="InterPro" id="IPR013096">
    <property type="entry name" value="Cupin_2"/>
</dbReference>
<dbReference type="RefSeq" id="WP_119361754.1">
    <property type="nucleotide sequence ID" value="NZ_JBHSXZ010000001.1"/>
</dbReference>
<dbReference type="CDD" id="cd02209">
    <property type="entry name" value="cupin_XRE_C"/>
    <property type="match status" value="1"/>
</dbReference>
<name>A0A399DV73_9DEIN</name>
<dbReference type="EMBL" id="QWKX01000071">
    <property type="protein sequence ID" value="RIH75323.1"/>
    <property type="molecule type" value="Genomic_DNA"/>
</dbReference>
<dbReference type="SMART" id="SM00530">
    <property type="entry name" value="HTH_XRE"/>
    <property type="match status" value="1"/>
</dbReference>
<evidence type="ECO:0000313" key="4">
    <source>
        <dbReference type="Proteomes" id="UP000266089"/>
    </source>
</evidence>
<dbReference type="Gene3D" id="2.60.120.10">
    <property type="entry name" value="Jelly Rolls"/>
    <property type="match status" value="1"/>
</dbReference>
<dbReference type="CDD" id="cd00093">
    <property type="entry name" value="HTH_XRE"/>
    <property type="match status" value="1"/>
</dbReference>
<dbReference type="AlphaFoldDB" id="A0A399DV73"/>
<dbReference type="OrthoDB" id="34624at2"/>
<dbReference type="InterPro" id="IPR050807">
    <property type="entry name" value="TransReg_Diox_bact_type"/>
</dbReference>
<dbReference type="InterPro" id="IPR011051">
    <property type="entry name" value="RmlC_Cupin_sf"/>
</dbReference>
<dbReference type="Pfam" id="PF01381">
    <property type="entry name" value="HTH_3"/>
    <property type="match status" value="1"/>
</dbReference>
<evidence type="ECO:0000256" key="1">
    <source>
        <dbReference type="ARBA" id="ARBA00023125"/>
    </source>
</evidence>
<keyword evidence="1" id="KW-0238">DNA-binding</keyword>
<dbReference type="GO" id="GO:0003677">
    <property type="term" value="F:DNA binding"/>
    <property type="evidence" value="ECO:0007669"/>
    <property type="project" value="UniProtKB-KW"/>
</dbReference>
<organism evidence="3 4">
    <name type="scientific">Meiothermus taiwanensis</name>
    <dbReference type="NCBI Taxonomy" id="172827"/>
    <lineage>
        <taxon>Bacteria</taxon>
        <taxon>Thermotogati</taxon>
        <taxon>Deinococcota</taxon>
        <taxon>Deinococci</taxon>
        <taxon>Thermales</taxon>
        <taxon>Thermaceae</taxon>
        <taxon>Meiothermus</taxon>
    </lineage>
</organism>
<dbReference type="Gene3D" id="1.10.260.40">
    <property type="entry name" value="lambda repressor-like DNA-binding domains"/>
    <property type="match status" value="1"/>
</dbReference>
<evidence type="ECO:0000313" key="3">
    <source>
        <dbReference type="EMBL" id="RIH75323.1"/>
    </source>
</evidence>
<dbReference type="PANTHER" id="PTHR46797">
    <property type="entry name" value="HTH-TYPE TRANSCRIPTIONAL REGULATOR"/>
    <property type="match status" value="1"/>
</dbReference>
<gene>
    <name evidence="3" type="primary">sinR</name>
    <name evidence="3" type="ORF">Mcate_02287</name>
</gene>
<comment type="caution">
    <text evidence="3">The sequence shown here is derived from an EMBL/GenBank/DDBJ whole genome shotgun (WGS) entry which is preliminary data.</text>
</comment>
<dbReference type="PROSITE" id="PS50943">
    <property type="entry name" value="HTH_CROC1"/>
    <property type="match status" value="1"/>
</dbReference>